<dbReference type="InterPro" id="IPR039554">
    <property type="entry name" value="HigA2-like_HTH"/>
</dbReference>
<organism evidence="2 3">
    <name type="scientific">Pseudomonas putida</name>
    <name type="common">Arthrobacter siderocapsulatus</name>
    <dbReference type="NCBI Taxonomy" id="303"/>
    <lineage>
        <taxon>Bacteria</taxon>
        <taxon>Pseudomonadati</taxon>
        <taxon>Pseudomonadota</taxon>
        <taxon>Gammaproteobacteria</taxon>
        <taxon>Pseudomonadales</taxon>
        <taxon>Pseudomonadaceae</taxon>
        <taxon>Pseudomonas</taxon>
    </lineage>
</organism>
<comment type="caution">
    <text evidence="2">The sequence shown here is derived from an EMBL/GenBank/DDBJ whole genome shotgun (WGS) entry which is preliminary data.</text>
</comment>
<protein>
    <submittedName>
        <fullName evidence="2">XRE family transcriptional regulator</fullName>
    </submittedName>
</protein>
<dbReference type="EMBL" id="JAEHTE010000002">
    <property type="protein sequence ID" value="MBI6882796.1"/>
    <property type="molecule type" value="Genomic_DNA"/>
</dbReference>
<dbReference type="GO" id="GO:0003677">
    <property type="term" value="F:DNA binding"/>
    <property type="evidence" value="ECO:0007669"/>
    <property type="project" value="InterPro"/>
</dbReference>
<dbReference type="Pfam" id="PF13744">
    <property type="entry name" value="HTH_37"/>
    <property type="match status" value="1"/>
</dbReference>
<dbReference type="SUPFAM" id="SSF47413">
    <property type="entry name" value="lambda repressor-like DNA-binding domains"/>
    <property type="match status" value="1"/>
</dbReference>
<dbReference type="Proteomes" id="UP000637061">
    <property type="component" value="Unassembled WGS sequence"/>
</dbReference>
<proteinExistence type="predicted"/>
<dbReference type="InterPro" id="IPR001387">
    <property type="entry name" value="Cro/C1-type_HTH"/>
</dbReference>
<feature type="domain" description="HTH cro/C1-type" evidence="1">
    <location>
        <begin position="30"/>
        <end position="86"/>
    </location>
</feature>
<accession>A0A8I1EBU6</accession>
<sequence>MDSRQAIHEMYAADPVEFNMQNLKTQVFMSLMSLIRTQKLSQAEVARRLGVTQPRVSNLFNEHLEKFSIDALLGMMVKMGYKIDATFNPDNTEQPMVMSLRKSAF</sequence>
<gene>
    <name evidence="2" type="ORF">JEU22_02630</name>
</gene>
<dbReference type="InterPro" id="IPR010982">
    <property type="entry name" value="Lambda_DNA-bd_dom_sf"/>
</dbReference>
<dbReference type="Gene3D" id="1.10.260.40">
    <property type="entry name" value="lambda repressor-like DNA-binding domains"/>
    <property type="match status" value="1"/>
</dbReference>
<evidence type="ECO:0000259" key="1">
    <source>
        <dbReference type="SMART" id="SM00530"/>
    </source>
</evidence>
<reference evidence="2" key="1">
    <citation type="submission" date="2020-12" db="EMBL/GenBank/DDBJ databases">
        <title>Enhanced detection system for hospital associated transmission using whole genome sequencing surveillance.</title>
        <authorList>
            <person name="Harrison L.H."/>
            <person name="Van Tyne D."/>
            <person name="Marsh J.W."/>
            <person name="Griffith M.P."/>
            <person name="Snyder D.J."/>
            <person name="Cooper V.S."/>
            <person name="Mustapha M."/>
        </authorList>
    </citation>
    <scope>NUCLEOTIDE SEQUENCE</scope>
    <source>
        <strain evidence="2">PSB00042</strain>
    </source>
</reference>
<evidence type="ECO:0000313" key="2">
    <source>
        <dbReference type="EMBL" id="MBI6882796.1"/>
    </source>
</evidence>
<name>A0A8I1EBU6_PSEPU</name>
<dbReference type="SMART" id="SM00530">
    <property type="entry name" value="HTH_XRE"/>
    <property type="match status" value="1"/>
</dbReference>
<dbReference type="CDD" id="cd00093">
    <property type="entry name" value="HTH_XRE"/>
    <property type="match status" value="1"/>
</dbReference>
<evidence type="ECO:0000313" key="3">
    <source>
        <dbReference type="Proteomes" id="UP000637061"/>
    </source>
</evidence>
<dbReference type="AlphaFoldDB" id="A0A8I1EBU6"/>